<evidence type="ECO:0000313" key="4">
    <source>
        <dbReference type="Proteomes" id="UP000249725"/>
    </source>
</evidence>
<organism evidence="3 4">
    <name type="scientific">Phenylobacterium deserti</name>
    <dbReference type="NCBI Taxonomy" id="1914756"/>
    <lineage>
        <taxon>Bacteria</taxon>
        <taxon>Pseudomonadati</taxon>
        <taxon>Pseudomonadota</taxon>
        <taxon>Alphaproteobacteria</taxon>
        <taxon>Caulobacterales</taxon>
        <taxon>Caulobacteraceae</taxon>
        <taxon>Phenylobacterium</taxon>
    </lineage>
</organism>
<name>A0A328ATR7_9CAUL</name>
<dbReference type="PANTHER" id="PTHR30024:SF42">
    <property type="entry name" value="ALIPHATIC SULFONATES-BINDING PROTEIN-RELATED"/>
    <property type="match status" value="1"/>
</dbReference>
<dbReference type="Pfam" id="PF09084">
    <property type="entry name" value="NMT1"/>
    <property type="match status" value="1"/>
</dbReference>
<dbReference type="PANTHER" id="PTHR30024">
    <property type="entry name" value="ALIPHATIC SULFONATES-BINDING PROTEIN-RELATED"/>
    <property type="match status" value="1"/>
</dbReference>
<dbReference type="EMBL" id="QFYR01000001">
    <property type="protein sequence ID" value="RAK57959.1"/>
    <property type="molecule type" value="Genomic_DNA"/>
</dbReference>
<feature type="domain" description="SsuA/THI5-like" evidence="2">
    <location>
        <begin position="65"/>
        <end position="210"/>
    </location>
</feature>
<proteinExistence type="predicted"/>
<feature type="signal peptide" evidence="1">
    <location>
        <begin position="1"/>
        <end position="24"/>
    </location>
</feature>
<dbReference type="RefSeq" id="WP_111514409.1">
    <property type="nucleotide sequence ID" value="NZ_QFYR01000001.1"/>
</dbReference>
<evidence type="ECO:0000313" key="3">
    <source>
        <dbReference type="EMBL" id="RAK57959.1"/>
    </source>
</evidence>
<dbReference type="AlphaFoldDB" id="A0A328ATR7"/>
<feature type="chain" id="PRO_5016294849" description="SsuA/THI5-like domain-containing protein" evidence="1">
    <location>
        <begin position="25"/>
        <end position="371"/>
    </location>
</feature>
<reference evidence="4" key="1">
    <citation type="submission" date="2018-05" db="EMBL/GenBank/DDBJ databases">
        <authorList>
            <person name="Li X."/>
        </authorList>
    </citation>
    <scope>NUCLEOTIDE SEQUENCE [LARGE SCALE GENOMIC DNA]</scope>
    <source>
        <strain evidence="4">YIM 73061</strain>
    </source>
</reference>
<dbReference type="SUPFAM" id="SSF53850">
    <property type="entry name" value="Periplasmic binding protein-like II"/>
    <property type="match status" value="1"/>
</dbReference>
<gene>
    <name evidence="3" type="ORF">DJ018_08635</name>
</gene>
<dbReference type="OrthoDB" id="6522570at2"/>
<keyword evidence="4" id="KW-1185">Reference proteome</keyword>
<dbReference type="InterPro" id="IPR015168">
    <property type="entry name" value="SsuA/THI5"/>
</dbReference>
<sequence>MPTRRIGLLALVLIGASGALSVFAATREPKAVGAQTGGLSLEAPLPTQVPPGVTLVIGDPITQAVAEHEGWLDDLPFKVKFAEITGGPNVTEAFHAKVLDGGTAMNIPPIHATWVGIPVRMIAVRQKADWQEKPTFQLAIAPKANIRSLGDLRGKRIAYSQGQAQGELVLKILRDQGISTREVTLVETPSTSADAYVNALIGGLVDAAPIGAGAPTKRYLDNYAADGARVLAHGQRDDFTMLYVREEVLREPGKAAALRQYAQLWARALAWQNDHPAEWARLYYESRQGLSPADAAYVVRSEGARIVPADWSEAIRLEQDSIGLMAEATGHEPFPAEILFDRRFEPLVAQAYANARKTTRLAAASPSGDAR</sequence>
<accession>A0A328ATR7</accession>
<evidence type="ECO:0000256" key="1">
    <source>
        <dbReference type="SAM" id="SignalP"/>
    </source>
</evidence>
<comment type="caution">
    <text evidence="3">The sequence shown here is derived from an EMBL/GenBank/DDBJ whole genome shotgun (WGS) entry which is preliminary data.</text>
</comment>
<evidence type="ECO:0000259" key="2">
    <source>
        <dbReference type="Pfam" id="PF09084"/>
    </source>
</evidence>
<protein>
    <recommendedName>
        <fullName evidence="2">SsuA/THI5-like domain-containing protein</fullName>
    </recommendedName>
</protein>
<dbReference type="Gene3D" id="3.40.190.10">
    <property type="entry name" value="Periplasmic binding protein-like II"/>
    <property type="match status" value="2"/>
</dbReference>
<keyword evidence="1" id="KW-0732">Signal</keyword>
<dbReference type="Proteomes" id="UP000249725">
    <property type="component" value="Unassembled WGS sequence"/>
</dbReference>